<evidence type="ECO:0000313" key="11">
    <source>
        <dbReference type="Proteomes" id="UP000291301"/>
    </source>
</evidence>
<comment type="caution">
    <text evidence="10">The sequence shown here is derived from an EMBL/GenBank/DDBJ whole genome shotgun (WGS) entry which is preliminary data.</text>
</comment>
<protein>
    <recommendedName>
        <fullName evidence="9">OmpA-like domain-containing protein</fullName>
    </recommendedName>
</protein>
<dbReference type="Pfam" id="PF13677">
    <property type="entry name" value="MotB_plug"/>
    <property type="match status" value="1"/>
</dbReference>
<reference evidence="10 11" key="1">
    <citation type="journal article" date="2015" name="Antonie Van Leeuwenhoek">
        <title>Oricola cellulosilytica gen. nov., sp. nov., a cellulose-degrading bacterium of the family Phyllobacteriaceae isolated from surface seashore water, and emended descriptions of Mesorhizobium loti and Phyllobacterium myrsinacearum.</title>
        <authorList>
            <person name="Hameed A."/>
            <person name="Shahina M."/>
            <person name="Lai W.A."/>
            <person name="Lin S.Y."/>
            <person name="Young L.S."/>
            <person name="Liu Y.C."/>
            <person name="Hsu Y.H."/>
            <person name="Young C.C."/>
        </authorList>
    </citation>
    <scope>NUCLEOTIDE SEQUENCE [LARGE SCALE GENOMIC DNA]</scope>
    <source>
        <strain evidence="10 11">KCTC 52183</strain>
    </source>
</reference>
<evidence type="ECO:0000256" key="6">
    <source>
        <dbReference type="ARBA" id="ARBA00023136"/>
    </source>
</evidence>
<proteinExistence type="inferred from homology"/>
<keyword evidence="4" id="KW-0812">Transmembrane</keyword>
<dbReference type="Proteomes" id="UP000291301">
    <property type="component" value="Unassembled WGS sequence"/>
</dbReference>
<keyword evidence="6 7" id="KW-0472">Membrane</keyword>
<dbReference type="AlphaFoldDB" id="A0A4R0PI33"/>
<evidence type="ECO:0000313" key="10">
    <source>
        <dbReference type="EMBL" id="TCD16210.1"/>
    </source>
</evidence>
<dbReference type="InterPro" id="IPR006665">
    <property type="entry name" value="OmpA-like"/>
</dbReference>
<keyword evidence="3" id="KW-1003">Cell membrane</keyword>
<evidence type="ECO:0000259" key="9">
    <source>
        <dbReference type="PROSITE" id="PS51123"/>
    </source>
</evidence>
<comment type="subcellular location">
    <subcellularLocation>
        <location evidence="1">Cell membrane</location>
        <topology evidence="1">Single-pass membrane protein</topology>
    </subcellularLocation>
</comment>
<feature type="region of interest" description="Disordered" evidence="8">
    <location>
        <begin position="310"/>
        <end position="333"/>
    </location>
</feature>
<accession>A0A4R0PI33</accession>
<dbReference type="InterPro" id="IPR036737">
    <property type="entry name" value="OmpA-like_sf"/>
</dbReference>
<feature type="region of interest" description="Disordered" evidence="8">
    <location>
        <begin position="142"/>
        <end position="165"/>
    </location>
</feature>
<gene>
    <name evidence="10" type="ORF">E0D97_01900</name>
</gene>
<dbReference type="InterPro" id="IPR050330">
    <property type="entry name" value="Bact_OuterMem_StrucFunc"/>
</dbReference>
<evidence type="ECO:0000256" key="1">
    <source>
        <dbReference type="ARBA" id="ARBA00004162"/>
    </source>
</evidence>
<evidence type="ECO:0000256" key="3">
    <source>
        <dbReference type="ARBA" id="ARBA00022475"/>
    </source>
</evidence>
<feature type="domain" description="OmpA-like" evidence="9">
    <location>
        <begin position="409"/>
        <end position="527"/>
    </location>
</feature>
<dbReference type="Pfam" id="PF00691">
    <property type="entry name" value="OmpA"/>
    <property type="match status" value="1"/>
</dbReference>
<evidence type="ECO:0000256" key="2">
    <source>
        <dbReference type="ARBA" id="ARBA00008914"/>
    </source>
</evidence>
<sequence>MRRVSESERPQEFIIIKRGNSEEEGHHGGAWKIAFADFMTAMMALFLVLWLVNAANEETKKAVASYFNPVKLVDRNRSVKGIHDAEGVQEDEELTPNEQFPEFEVDQSPLEKSSRTDSQFFADPFSVLDEIAAYRAPGKIEHIEEGGGRNGENSINDASGGQSFMDPFSPNFWNEEVRPSNNSGQVAGRYETTGEFITEDDVSRTLESGEIADNADIFPQSGNAEITAPSDNAGMAVQSDNAGMAAQSDSAEMAAQFDNGGTTGQAVGGDDLTLAGDAEITGLAVGGEDLALTGEAGIAGEALGGKGLAADDLGETGSDAEIQSQAGDGGEAVEQMPRAIEVTAPAPETAALEAEAAAGSETGAEEATAAAQMAAEQIREEISGEIAEALGENSEVASELSIVAQDNAILISLTDALDIPMFGVGSAVPSRDLVIAMEKVGKVLSTQEGAIRVRGHTDARQFTSKDYDNWRLSSARAQSAYYMLLRGGLPEARVREISGFADRELLDPENPLSNRNRRIEVLVEVPA</sequence>
<evidence type="ECO:0000256" key="4">
    <source>
        <dbReference type="ARBA" id="ARBA00022692"/>
    </source>
</evidence>
<dbReference type="InterPro" id="IPR025713">
    <property type="entry name" value="MotB-like_N_dom"/>
</dbReference>
<evidence type="ECO:0000256" key="7">
    <source>
        <dbReference type="PROSITE-ProRule" id="PRU00473"/>
    </source>
</evidence>
<comment type="similarity">
    <text evidence="2">Belongs to the MotB family.</text>
</comment>
<organism evidence="10 11">
    <name type="scientific">Oricola cellulosilytica</name>
    <dbReference type="NCBI Taxonomy" id="1429082"/>
    <lineage>
        <taxon>Bacteria</taxon>
        <taxon>Pseudomonadati</taxon>
        <taxon>Pseudomonadota</taxon>
        <taxon>Alphaproteobacteria</taxon>
        <taxon>Hyphomicrobiales</taxon>
        <taxon>Ahrensiaceae</taxon>
        <taxon>Oricola</taxon>
    </lineage>
</organism>
<keyword evidence="11" id="KW-1185">Reference proteome</keyword>
<dbReference type="PANTHER" id="PTHR30329:SF21">
    <property type="entry name" value="LIPOPROTEIN YIAD-RELATED"/>
    <property type="match status" value="1"/>
</dbReference>
<dbReference type="EMBL" id="SJST01000001">
    <property type="protein sequence ID" value="TCD16210.1"/>
    <property type="molecule type" value="Genomic_DNA"/>
</dbReference>
<keyword evidence="5" id="KW-1133">Transmembrane helix</keyword>
<dbReference type="PANTHER" id="PTHR30329">
    <property type="entry name" value="STATOR ELEMENT OF FLAGELLAR MOTOR COMPLEX"/>
    <property type="match status" value="1"/>
</dbReference>
<dbReference type="Gene3D" id="3.30.1330.60">
    <property type="entry name" value="OmpA-like domain"/>
    <property type="match status" value="1"/>
</dbReference>
<dbReference type="PROSITE" id="PS51123">
    <property type="entry name" value="OMPA_2"/>
    <property type="match status" value="1"/>
</dbReference>
<name>A0A4R0PI33_9HYPH</name>
<dbReference type="CDD" id="cd07185">
    <property type="entry name" value="OmpA_C-like"/>
    <property type="match status" value="1"/>
</dbReference>
<evidence type="ECO:0000256" key="8">
    <source>
        <dbReference type="SAM" id="MobiDB-lite"/>
    </source>
</evidence>
<dbReference type="GO" id="GO:0005886">
    <property type="term" value="C:plasma membrane"/>
    <property type="evidence" value="ECO:0007669"/>
    <property type="project" value="UniProtKB-SubCell"/>
</dbReference>
<dbReference type="SUPFAM" id="SSF103088">
    <property type="entry name" value="OmpA-like"/>
    <property type="match status" value="1"/>
</dbReference>
<evidence type="ECO:0000256" key="5">
    <source>
        <dbReference type="ARBA" id="ARBA00022989"/>
    </source>
</evidence>
<feature type="compositionally biased region" description="Polar residues" evidence="8">
    <location>
        <begin position="151"/>
        <end position="162"/>
    </location>
</feature>